<gene>
    <name evidence="2" type="ORF">F7D14_17470</name>
</gene>
<dbReference type="Proteomes" id="UP000422569">
    <property type="component" value="Chromosome"/>
</dbReference>
<feature type="region of interest" description="Disordered" evidence="1">
    <location>
        <begin position="40"/>
        <end position="64"/>
    </location>
</feature>
<name>A0A6B8MBX0_9HYPH</name>
<accession>A0A6B8MBX0</accession>
<evidence type="ECO:0000313" key="2">
    <source>
        <dbReference type="EMBL" id="QGM99099.1"/>
    </source>
</evidence>
<dbReference type="KEGG" id="mpar:F7D14_17470"/>
<proteinExistence type="predicted"/>
<evidence type="ECO:0000256" key="1">
    <source>
        <dbReference type="SAM" id="MobiDB-lite"/>
    </source>
</evidence>
<evidence type="ECO:0000313" key="3">
    <source>
        <dbReference type="Proteomes" id="UP000422569"/>
    </source>
</evidence>
<dbReference type="RefSeq" id="WP_016919264.1">
    <property type="nucleotide sequence ID" value="NZ_CP044331.1"/>
</dbReference>
<reference evidence="2 3" key="1">
    <citation type="submission" date="2019-09" db="EMBL/GenBank/DDBJ databases">
        <title>Isolation and complete genome sequencing of Methylocystis species.</title>
        <authorList>
            <person name="Rumah B.L."/>
            <person name="Stead C.E."/>
            <person name="Stevens B.C."/>
            <person name="Minton N.P."/>
            <person name="Grosse-Honebrink A."/>
            <person name="Zhang Y."/>
        </authorList>
    </citation>
    <scope>NUCLEOTIDE SEQUENCE [LARGE SCALE GENOMIC DNA]</scope>
    <source>
        <strain evidence="2 3">BRCS2</strain>
    </source>
</reference>
<sequence length="64" mass="7074">MTNARTRRIVYKHYPAARPPEDLREGIPLNSLVMITIERKEGASATAPERPGSVPATKSNDREG</sequence>
<organism evidence="2 3">
    <name type="scientific">Methylocystis parvus</name>
    <dbReference type="NCBI Taxonomy" id="134"/>
    <lineage>
        <taxon>Bacteria</taxon>
        <taxon>Pseudomonadati</taxon>
        <taxon>Pseudomonadota</taxon>
        <taxon>Alphaproteobacteria</taxon>
        <taxon>Hyphomicrobiales</taxon>
        <taxon>Methylocystaceae</taxon>
        <taxon>Methylocystis</taxon>
    </lineage>
</organism>
<dbReference type="AlphaFoldDB" id="A0A6B8MBX0"/>
<dbReference type="EMBL" id="CP044331">
    <property type="protein sequence ID" value="QGM99099.1"/>
    <property type="molecule type" value="Genomic_DNA"/>
</dbReference>
<protein>
    <submittedName>
        <fullName evidence="2">Uncharacterized protein</fullName>
    </submittedName>
</protein>
<keyword evidence="3" id="KW-1185">Reference proteome</keyword>